<dbReference type="EMBL" id="KB561900">
    <property type="protein sequence ID" value="EMP28668.1"/>
    <property type="molecule type" value="Genomic_DNA"/>
</dbReference>
<feature type="region of interest" description="Disordered" evidence="1">
    <location>
        <begin position="124"/>
        <end position="152"/>
    </location>
</feature>
<sequence length="152" mass="16739">MSLAIWAARCTLVLLLLVSAPVITFVMEKRGLPEPAELEETRALPAPTLYLSQTSARTGDSVWLQCSVISQLLATRVVFCKDGEEVTSQKASEEKVIYSWDLVVSMRSSGNYSCGYEIKDSDNRVNGSQLSSAKHLSVTGKESERQSEYNCP</sequence>
<keyword evidence="2" id="KW-0732">Signal</keyword>
<dbReference type="AlphaFoldDB" id="M7B924"/>
<organism evidence="4 5">
    <name type="scientific">Chelonia mydas</name>
    <name type="common">Green sea-turtle</name>
    <name type="synonym">Chelonia agassizi</name>
    <dbReference type="NCBI Taxonomy" id="8469"/>
    <lineage>
        <taxon>Eukaryota</taxon>
        <taxon>Metazoa</taxon>
        <taxon>Chordata</taxon>
        <taxon>Craniata</taxon>
        <taxon>Vertebrata</taxon>
        <taxon>Euteleostomi</taxon>
        <taxon>Archelosauria</taxon>
        <taxon>Testudinata</taxon>
        <taxon>Testudines</taxon>
        <taxon>Cryptodira</taxon>
        <taxon>Durocryptodira</taxon>
        <taxon>Americhelydia</taxon>
        <taxon>Chelonioidea</taxon>
        <taxon>Cheloniidae</taxon>
        <taxon>Chelonia</taxon>
    </lineage>
</organism>
<feature type="compositionally biased region" description="Polar residues" evidence="1">
    <location>
        <begin position="124"/>
        <end position="134"/>
    </location>
</feature>
<feature type="domain" description="Ig-like" evidence="3">
    <location>
        <begin position="45"/>
        <end position="131"/>
    </location>
</feature>
<reference evidence="5" key="1">
    <citation type="journal article" date="2013" name="Nat. Genet.">
        <title>The draft genomes of soft-shell turtle and green sea turtle yield insights into the development and evolution of the turtle-specific body plan.</title>
        <authorList>
            <person name="Wang Z."/>
            <person name="Pascual-Anaya J."/>
            <person name="Zadissa A."/>
            <person name="Li W."/>
            <person name="Niimura Y."/>
            <person name="Huang Z."/>
            <person name="Li C."/>
            <person name="White S."/>
            <person name="Xiong Z."/>
            <person name="Fang D."/>
            <person name="Wang B."/>
            <person name="Ming Y."/>
            <person name="Chen Y."/>
            <person name="Zheng Y."/>
            <person name="Kuraku S."/>
            <person name="Pignatelli M."/>
            <person name="Herrero J."/>
            <person name="Beal K."/>
            <person name="Nozawa M."/>
            <person name="Li Q."/>
            <person name="Wang J."/>
            <person name="Zhang H."/>
            <person name="Yu L."/>
            <person name="Shigenobu S."/>
            <person name="Wang J."/>
            <person name="Liu J."/>
            <person name="Flicek P."/>
            <person name="Searle S."/>
            <person name="Wang J."/>
            <person name="Kuratani S."/>
            <person name="Yin Y."/>
            <person name="Aken B."/>
            <person name="Zhang G."/>
            <person name="Irie N."/>
        </authorList>
    </citation>
    <scope>NUCLEOTIDE SEQUENCE [LARGE SCALE GENOMIC DNA]</scope>
</reference>
<dbReference type="SUPFAM" id="SSF48726">
    <property type="entry name" value="Immunoglobulin"/>
    <property type="match status" value="1"/>
</dbReference>
<dbReference type="Gene3D" id="2.60.40.10">
    <property type="entry name" value="Immunoglobulins"/>
    <property type="match status" value="1"/>
</dbReference>
<feature type="compositionally biased region" description="Basic and acidic residues" evidence="1">
    <location>
        <begin position="141"/>
        <end position="152"/>
    </location>
</feature>
<feature type="chain" id="PRO_5004079924" description="Ig-like domain-containing protein" evidence="2">
    <location>
        <begin position="25"/>
        <end position="152"/>
    </location>
</feature>
<dbReference type="PROSITE" id="PS50835">
    <property type="entry name" value="IG_LIKE"/>
    <property type="match status" value="1"/>
</dbReference>
<evidence type="ECO:0000259" key="3">
    <source>
        <dbReference type="PROSITE" id="PS50835"/>
    </source>
</evidence>
<dbReference type="InterPro" id="IPR036179">
    <property type="entry name" value="Ig-like_dom_sf"/>
</dbReference>
<proteinExistence type="predicted"/>
<dbReference type="InterPro" id="IPR013783">
    <property type="entry name" value="Ig-like_fold"/>
</dbReference>
<evidence type="ECO:0000256" key="2">
    <source>
        <dbReference type="SAM" id="SignalP"/>
    </source>
</evidence>
<dbReference type="Proteomes" id="UP000031443">
    <property type="component" value="Unassembled WGS sequence"/>
</dbReference>
<gene>
    <name evidence="4" type="ORF">UY3_14243</name>
</gene>
<protein>
    <recommendedName>
        <fullName evidence="3">Ig-like domain-containing protein</fullName>
    </recommendedName>
</protein>
<feature type="signal peptide" evidence="2">
    <location>
        <begin position="1"/>
        <end position="24"/>
    </location>
</feature>
<dbReference type="Pfam" id="PF13895">
    <property type="entry name" value="Ig_2"/>
    <property type="match status" value="1"/>
</dbReference>
<keyword evidence="5" id="KW-1185">Reference proteome</keyword>
<name>M7B924_CHEMY</name>
<evidence type="ECO:0000313" key="5">
    <source>
        <dbReference type="Proteomes" id="UP000031443"/>
    </source>
</evidence>
<dbReference type="InterPro" id="IPR007110">
    <property type="entry name" value="Ig-like_dom"/>
</dbReference>
<evidence type="ECO:0000313" key="4">
    <source>
        <dbReference type="EMBL" id="EMP28668.1"/>
    </source>
</evidence>
<evidence type="ECO:0000256" key="1">
    <source>
        <dbReference type="SAM" id="MobiDB-lite"/>
    </source>
</evidence>
<accession>M7B924</accession>